<dbReference type="InterPro" id="IPR029000">
    <property type="entry name" value="Cyclophilin-like_dom_sf"/>
</dbReference>
<feature type="domain" description="6-phospho-N-acetylmuramidase N-terminal" evidence="2">
    <location>
        <begin position="1"/>
        <end position="132"/>
    </location>
</feature>
<dbReference type="InterPro" id="IPR008589">
    <property type="entry name" value="MupG"/>
</dbReference>
<dbReference type="InterPro" id="IPR017853">
    <property type="entry name" value="GH"/>
</dbReference>
<dbReference type="InterPro" id="IPR043797">
    <property type="entry name" value="MupG_N"/>
</dbReference>
<dbReference type="Gene3D" id="3.20.20.70">
    <property type="entry name" value="Aldolase class I"/>
    <property type="match status" value="1"/>
</dbReference>
<evidence type="ECO:0000259" key="1">
    <source>
        <dbReference type="Pfam" id="PF05913"/>
    </source>
</evidence>
<sequence length="252" mass="28747">MMSFNPYGLIIELNMSNDVDYLNNIISYQPNTPFLYGCHNFYPQVGTGLPFDYFIKCSQRFKKNSIHSAAFVSSKVGKMGPWSVSDGLPTLEMDRKLPIDVQAKQLWATGLIDDVIIGNAYAPEAELAALAQVDRYLLTLDVDFVADINPIEETIVKKPLHFWRGDINSLVIRSTMPRVTHREEENPAHDNELEFQPGDVLVGNDGFGPYKNELQIVRKAHRELRKNKVGSIKQDQLFLLDFLKPWSKFKLK</sequence>
<keyword evidence="4" id="KW-1185">Reference proteome</keyword>
<proteinExistence type="predicted"/>
<gene>
    <name evidence="3" type="ORF">FC38_GL001226</name>
</gene>
<evidence type="ECO:0000313" key="3">
    <source>
        <dbReference type="EMBL" id="KRN10061.1"/>
    </source>
</evidence>
<feature type="domain" description="6-phospho-N-acetylmuramidase C-terminal" evidence="1">
    <location>
        <begin position="138"/>
        <end position="252"/>
    </location>
</feature>
<dbReference type="PANTHER" id="PTHR38435:SF1">
    <property type="entry name" value="DUF871 DOMAIN-CONTAINING PROTEIN"/>
    <property type="match status" value="1"/>
</dbReference>
<dbReference type="EMBL" id="AYZO01000035">
    <property type="protein sequence ID" value="KRN10061.1"/>
    <property type="molecule type" value="Genomic_DNA"/>
</dbReference>
<name>A0ABR5PVG5_9LACO</name>
<dbReference type="PANTHER" id="PTHR38435">
    <property type="match status" value="1"/>
</dbReference>
<protein>
    <submittedName>
        <fullName evidence="3">Outer surface protein</fullName>
    </submittedName>
</protein>
<accession>A0ABR5PVG5</accession>
<organism evidence="3 4">
    <name type="scientific">Lactobacillus gigeriorum DSM 23908 = CRBIP 24.85</name>
    <dbReference type="NCBI Taxonomy" id="1423751"/>
    <lineage>
        <taxon>Bacteria</taxon>
        <taxon>Bacillati</taxon>
        <taxon>Bacillota</taxon>
        <taxon>Bacilli</taxon>
        <taxon>Lactobacillales</taxon>
        <taxon>Lactobacillaceae</taxon>
        <taxon>Lactobacillus</taxon>
    </lineage>
</organism>
<dbReference type="Gene3D" id="2.40.100.10">
    <property type="entry name" value="Cyclophilin-like"/>
    <property type="match status" value="1"/>
</dbReference>
<evidence type="ECO:0000259" key="2">
    <source>
        <dbReference type="Pfam" id="PF19200"/>
    </source>
</evidence>
<dbReference type="SUPFAM" id="SSF50891">
    <property type="entry name" value="Cyclophilin-like"/>
    <property type="match status" value="1"/>
</dbReference>
<comment type="caution">
    <text evidence="3">The sequence shown here is derived from an EMBL/GenBank/DDBJ whole genome shotgun (WGS) entry which is preliminary data.</text>
</comment>
<dbReference type="Pfam" id="PF19200">
    <property type="entry name" value="MupG_N"/>
    <property type="match status" value="1"/>
</dbReference>
<dbReference type="Pfam" id="PF05913">
    <property type="entry name" value="MupG_C"/>
    <property type="match status" value="1"/>
</dbReference>
<dbReference type="InterPro" id="IPR013785">
    <property type="entry name" value="Aldolase_TIM"/>
</dbReference>
<dbReference type="Proteomes" id="UP000051521">
    <property type="component" value="Unassembled WGS sequence"/>
</dbReference>
<evidence type="ECO:0000313" key="4">
    <source>
        <dbReference type="Proteomes" id="UP000051521"/>
    </source>
</evidence>
<dbReference type="InterPro" id="IPR043894">
    <property type="entry name" value="MupG_C"/>
</dbReference>
<dbReference type="SUPFAM" id="SSF51445">
    <property type="entry name" value="(Trans)glycosidases"/>
    <property type="match status" value="1"/>
</dbReference>
<reference evidence="3 4" key="1">
    <citation type="journal article" date="2015" name="Genome Announc.">
        <title>Expanding the biotechnology potential of lactobacilli through comparative genomics of 213 strains and associated genera.</title>
        <authorList>
            <person name="Sun Z."/>
            <person name="Harris H.M."/>
            <person name="McCann A."/>
            <person name="Guo C."/>
            <person name="Argimon S."/>
            <person name="Zhang W."/>
            <person name="Yang X."/>
            <person name="Jeffery I.B."/>
            <person name="Cooney J.C."/>
            <person name="Kagawa T.F."/>
            <person name="Liu W."/>
            <person name="Song Y."/>
            <person name="Salvetti E."/>
            <person name="Wrobel A."/>
            <person name="Rasinkangas P."/>
            <person name="Parkhill J."/>
            <person name="Rea M.C."/>
            <person name="O'Sullivan O."/>
            <person name="Ritari J."/>
            <person name="Douillard F.P."/>
            <person name="Paul Ross R."/>
            <person name="Yang R."/>
            <person name="Briner A.E."/>
            <person name="Felis G.E."/>
            <person name="de Vos W.M."/>
            <person name="Barrangou R."/>
            <person name="Klaenhammer T.R."/>
            <person name="Caufield P.W."/>
            <person name="Cui Y."/>
            <person name="Zhang H."/>
            <person name="O'Toole P.W."/>
        </authorList>
    </citation>
    <scope>NUCLEOTIDE SEQUENCE [LARGE SCALE GENOMIC DNA]</scope>
    <source>
        <strain evidence="3 4">DSM 23908</strain>
    </source>
</reference>